<reference evidence="1" key="2">
    <citation type="journal article" date="2015" name="Fish Shellfish Immunol.">
        <title>Early steps in the European eel (Anguilla anguilla)-Vibrio vulnificus interaction in the gills: Role of the RtxA13 toxin.</title>
        <authorList>
            <person name="Callol A."/>
            <person name="Pajuelo D."/>
            <person name="Ebbesson L."/>
            <person name="Teles M."/>
            <person name="MacKenzie S."/>
            <person name="Amaro C."/>
        </authorList>
    </citation>
    <scope>NUCLEOTIDE SEQUENCE</scope>
</reference>
<reference evidence="1" key="1">
    <citation type="submission" date="2014-11" db="EMBL/GenBank/DDBJ databases">
        <authorList>
            <person name="Amaro Gonzalez C."/>
        </authorList>
    </citation>
    <scope>NUCLEOTIDE SEQUENCE</scope>
</reference>
<sequence>MLLEKKKPTTDISLVLIRQPVNREVVQLLYCAAIEYDVDGTL</sequence>
<name>A0A0E9U612_ANGAN</name>
<protein>
    <submittedName>
        <fullName evidence="1">Uncharacterized protein</fullName>
    </submittedName>
</protein>
<evidence type="ECO:0000313" key="1">
    <source>
        <dbReference type="EMBL" id="JAH61187.1"/>
    </source>
</evidence>
<proteinExistence type="predicted"/>
<organism evidence="1">
    <name type="scientific">Anguilla anguilla</name>
    <name type="common">European freshwater eel</name>
    <name type="synonym">Muraena anguilla</name>
    <dbReference type="NCBI Taxonomy" id="7936"/>
    <lineage>
        <taxon>Eukaryota</taxon>
        <taxon>Metazoa</taxon>
        <taxon>Chordata</taxon>
        <taxon>Craniata</taxon>
        <taxon>Vertebrata</taxon>
        <taxon>Euteleostomi</taxon>
        <taxon>Actinopterygii</taxon>
        <taxon>Neopterygii</taxon>
        <taxon>Teleostei</taxon>
        <taxon>Anguilliformes</taxon>
        <taxon>Anguillidae</taxon>
        <taxon>Anguilla</taxon>
    </lineage>
</organism>
<accession>A0A0E9U612</accession>
<dbReference type="AlphaFoldDB" id="A0A0E9U612"/>
<dbReference type="EMBL" id="GBXM01047390">
    <property type="protein sequence ID" value="JAH61187.1"/>
    <property type="molecule type" value="Transcribed_RNA"/>
</dbReference>